<feature type="region of interest" description="Disordered" evidence="1">
    <location>
        <begin position="1"/>
        <end position="38"/>
    </location>
</feature>
<proteinExistence type="predicted"/>
<protein>
    <submittedName>
        <fullName evidence="2">Uncharacterized protein</fullName>
    </submittedName>
</protein>
<feature type="compositionally biased region" description="Polar residues" evidence="1">
    <location>
        <begin position="21"/>
        <end position="32"/>
    </location>
</feature>
<evidence type="ECO:0000256" key="1">
    <source>
        <dbReference type="SAM" id="MobiDB-lite"/>
    </source>
</evidence>
<keyword evidence="3" id="KW-1185">Reference proteome</keyword>
<sequence>MTRFPGSSCVAHCHTRPRGLEQNSRANQSAQAPTRAVDADRGVLFRGWGQKDAREPG</sequence>
<dbReference type="EMBL" id="JBFXLU010000035">
    <property type="protein sequence ID" value="KAL2850657.1"/>
    <property type="molecule type" value="Genomic_DNA"/>
</dbReference>
<dbReference type="Proteomes" id="UP001610446">
    <property type="component" value="Unassembled WGS sequence"/>
</dbReference>
<evidence type="ECO:0000313" key="3">
    <source>
        <dbReference type="Proteomes" id="UP001610446"/>
    </source>
</evidence>
<organism evidence="2 3">
    <name type="scientific">Aspergillus pseudoustus</name>
    <dbReference type="NCBI Taxonomy" id="1810923"/>
    <lineage>
        <taxon>Eukaryota</taxon>
        <taxon>Fungi</taxon>
        <taxon>Dikarya</taxon>
        <taxon>Ascomycota</taxon>
        <taxon>Pezizomycotina</taxon>
        <taxon>Eurotiomycetes</taxon>
        <taxon>Eurotiomycetidae</taxon>
        <taxon>Eurotiales</taxon>
        <taxon>Aspergillaceae</taxon>
        <taxon>Aspergillus</taxon>
        <taxon>Aspergillus subgen. Nidulantes</taxon>
    </lineage>
</organism>
<name>A0ABR4KEG1_9EURO</name>
<reference evidence="2 3" key="1">
    <citation type="submission" date="2024-07" db="EMBL/GenBank/DDBJ databases">
        <title>Section-level genome sequencing and comparative genomics of Aspergillus sections Usti and Cavernicolus.</title>
        <authorList>
            <consortium name="Lawrence Berkeley National Laboratory"/>
            <person name="Nybo J.L."/>
            <person name="Vesth T.C."/>
            <person name="Theobald S."/>
            <person name="Frisvad J.C."/>
            <person name="Larsen T.O."/>
            <person name="Kjaerboelling I."/>
            <person name="Rothschild-Mancinelli K."/>
            <person name="Lyhne E.K."/>
            <person name="Kogle M.E."/>
            <person name="Barry K."/>
            <person name="Clum A."/>
            <person name="Na H."/>
            <person name="Ledsgaard L."/>
            <person name="Lin J."/>
            <person name="Lipzen A."/>
            <person name="Kuo A."/>
            <person name="Riley R."/>
            <person name="Mondo S."/>
            <person name="Labutti K."/>
            <person name="Haridas S."/>
            <person name="Pangalinan J."/>
            <person name="Salamov A.A."/>
            <person name="Simmons B.A."/>
            <person name="Magnuson J.K."/>
            <person name="Chen J."/>
            <person name="Drula E."/>
            <person name="Henrissat B."/>
            <person name="Wiebenga A."/>
            <person name="Lubbers R.J."/>
            <person name="Gomes A.C."/>
            <person name="Makela M.R."/>
            <person name="Stajich J."/>
            <person name="Grigoriev I.V."/>
            <person name="Mortensen U.H."/>
            <person name="De Vries R.P."/>
            <person name="Baker S.E."/>
            <person name="Andersen M.R."/>
        </authorList>
    </citation>
    <scope>NUCLEOTIDE SEQUENCE [LARGE SCALE GENOMIC DNA]</scope>
    <source>
        <strain evidence="2 3">CBS 123904</strain>
    </source>
</reference>
<accession>A0ABR4KEG1</accession>
<evidence type="ECO:0000313" key="2">
    <source>
        <dbReference type="EMBL" id="KAL2850657.1"/>
    </source>
</evidence>
<comment type="caution">
    <text evidence="2">The sequence shown here is derived from an EMBL/GenBank/DDBJ whole genome shotgun (WGS) entry which is preliminary data.</text>
</comment>
<gene>
    <name evidence="2" type="ORF">BJY01DRAFT_209731</name>
</gene>